<proteinExistence type="predicted"/>
<dbReference type="Proteomes" id="UP000325218">
    <property type="component" value="Unassembled WGS sequence"/>
</dbReference>
<evidence type="ECO:0000259" key="6">
    <source>
        <dbReference type="PROSITE" id="PS50977"/>
    </source>
</evidence>
<dbReference type="InterPro" id="IPR009057">
    <property type="entry name" value="Homeodomain-like_sf"/>
</dbReference>
<keyword evidence="8" id="KW-1185">Reference proteome</keyword>
<dbReference type="PANTHER" id="PTHR30055">
    <property type="entry name" value="HTH-TYPE TRANSCRIPTIONAL REGULATOR RUTR"/>
    <property type="match status" value="1"/>
</dbReference>
<evidence type="ECO:0000256" key="5">
    <source>
        <dbReference type="PROSITE-ProRule" id="PRU00335"/>
    </source>
</evidence>
<dbReference type="Pfam" id="PF13977">
    <property type="entry name" value="TetR_C_6"/>
    <property type="match status" value="1"/>
</dbReference>
<keyword evidence="1" id="KW-0678">Repressor</keyword>
<evidence type="ECO:0000256" key="2">
    <source>
        <dbReference type="ARBA" id="ARBA00023015"/>
    </source>
</evidence>
<comment type="caution">
    <text evidence="7">The sequence shown here is derived from an EMBL/GenBank/DDBJ whole genome shotgun (WGS) entry which is preliminary data.</text>
</comment>
<dbReference type="SUPFAM" id="SSF46689">
    <property type="entry name" value="Homeodomain-like"/>
    <property type="match status" value="1"/>
</dbReference>
<name>A0A5D0CT60_9BACL</name>
<keyword evidence="2" id="KW-0805">Transcription regulation</keyword>
<evidence type="ECO:0000313" key="8">
    <source>
        <dbReference type="Proteomes" id="UP000325218"/>
    </source>
</evidence>
<dbReference type="GO" id="GO:0000976">
    <property type="term" value="F:transcription cis-regulatory region binding"/>
    <property type="evidence" value="ECO:0007669"/>
    <property type="project" value="TreeGrafter"/>
</dbReference>
<protein>
    <submittedName>
        <fullName evidence="7">TetR/AcrR family transcriptional regulator</fullName>
    </submittedName>
</protein>
<dbReference type="GO" id="GO:0003700">
    <property type="term" value="F:DNA-binding transcription factor activity"/>
    <property type="evidence" value="ECO:0007669"/>
    <property type="project" value="TreeGrafter"/>
</dbReference>
<evidence type="ECO:0000256" key="1">
    <source>
        <dbReference type="ARBA" id="ARBA00022491"/>
    </source>
</evidence>
<evidence type="ECO:0000256" key="3">
    <source>
        <dbReference type="ARBA" id="ARBA00023125"/>
    </source>
</evidence>
<accession>A0A5D0CT60</accession>
<dbReference type="PANTHER" id="PTHR30055:SF234">
    <property type="entry name" value="HTH-TYPE TRANSCRIPTIONAL REGULATOR BETI"/>
    <property type="match status" value="1"/>
</dbReference>
<dbReference type="OrthoDB" id="9780939at2"/>
<dbReference type="EMBL" id="VSDO01000003">
    <property type="protein sequence ID" value="TYA12165.1"/>
    <property type="molecule type" value="Genomic_DNA"/>
</dbReference>
<feature type="domain" description="HTH tetR-type" evidence="6">
    <location>
        <begin position="6"/>
        <end position="66"/>
    </location>
</feature>
<sequence>MARPNMVTKQDLILSAERVIQEKGLDKLTFKAVAEGAHVTQGTVYYHFKTKEQLLFEVVQSLCDRSWENTKQLQLKQEHPKESVDRLLEEALQRCTPDSMYHTLFYSLVVHSLQNPPMRERLGELLQAENAHVAALLELLLPASGLPGKSLEYRAVMINALIDGLALQALVDPQFPAREVYGELSQVLLAIFPEASDKNKTNE</sequence>
<dbReference type="InterPro" id="IPR050109">
    <property type="entry name" value="HTH-type_TetR-like_transc_reg"/>
</dbReference>
<gene>
    <name evidence="7" type="ORF">FRY98_15730</name>
</gene>
<reference evidence="7 8" key="1">
    <citation type="submission" date="2019-08" db="EMBL/GenBank/DDBJ databases">
        <title>Genome sequencing of Paenibacillus faecis DSM 23593(T).</title>
        <authorList>
            <person name="Kook J.-K."/>
            <person name="Park S.-N."/>
            <person name="Lim Y.K."/>
        </authorList>
    </citation>
    <scope>NUCLEOTIDE SEQUENCE [LARGE SCALE GENOMIC DNA]</scope>
    <source>
        <strain evidence="7 8">DSM 23593</strain>
    </source>
</reference>
<dbReference type="RefSeq" id="WP_148453618.1">
    <property type="nucleotide sequence ID" value="NZ_VSDO01000003.1"/>
</dbReference>
<evidence type="ECO:0000256" key="4">
    <source>
        <dbReference type="ARBA" id="ARBA00023163"/>
    </source>
</evidence>
<dbReference type="PROSITE" id="PS50977">
    <property type="entry name" value="HTH_TETR_2"/>
    <property type="match status" value="1"/>
</dbReference>
<dbReference type="InterPro" id="IPR039538">
    <property type="entry name" value="BetI_C"/>
</dbReference>
<organism evidence="7 8">
    <name type="scientific">Paenibacillus faecis</name>
    <dbReference type="NCBI Taxonomy" id="862114"/>
    <lineage>
        <taxon>Bacteria</taxon>
        <taxon>Bacillati</taxon>
        <taxon>Bacillota</taxon>
        <taxon>Bacilli</taxon>
        <taxon>Bacillales</taxon>
        <taxon>Paenibacillaceae</taxon>
        <taxon>Paenibacillus</taxon>
    </lineage>
</organism>
<feature type="DNA-binding region" description="H-T-H motif" evidence="5">
    <location>
        <begin position="29"/>
        <end position="48"/>
    </location>
</feature>
<keyword evidence="3 5" id="KW-0238">DNA-binding</keyword>
<dbReference type="Gene3D" id="1.10.357.10">
    <property type="entry name" value="Tetracycline Repressor, domain 2"/>
    <property type="match status" value="1"/>
</dbReference>
<dbReference type="Pfam" id="PF00440">
    <property type="entry name" value="TetR_N"/>
    <property type="match status" value="1"/>
</dbReference>
<dbReference type="InterPro" id="IPR036271">
    <property type="entry name" value="Tet_transcr_reg_TetR-rel_C_sf"/>
</dbReference>
<dbReference type="InterPro" id="IPR001647">
    <property type="entry name" value="HTH_TetR"/>
</dbReference>
<dbReference type="AlphaFoldDB" id="A0A5D0CT60"/>
<dbReference type="PRINTS" id="PR00455">
    <property type="entry name" value="HTHTETR"/>
</dbReference>
<evidence type="ECO:0000313" key="7">
    <source>
        <dbReference type="EMBL" id="TYA12165.1"/>
    </source>
</evidence>
<dbReference type="SUPFAM" id="SSF48498">
    <property type="entry name" value="Tetracyclin repressor-like, C-terminal domain"/>
    <property type="match status" value="1"/>
</dbReference>
<keyword evidence="4" id="KW-0804">Transcription</keyword>